<sequence>MIAQITQLPHRDPAKTSDNRLAVEVALAYLSLPAPTLVARPDAVHVIVDDVDDLAAWVYALGGDVHRGPSSDGAALWTLRTATPTRANGSTVPILVHAAVVDGDPVLVEVRRAVANV</sequence>
<name>A0A0M3UKC5_9CAUD</name>
<protein>
    <submittedName>
        <fullName evidence="1">Uncharacterized protein</fullName>
    </submittedName>
</protein>
<accession>A0A0M3UKC5</accession>
<reference evidence="1 2" key="1">
    <citation type="submission" date="2015-06" db="EMBL/GenBank/DDBJ databases">
        <title>Complete genomic sequence analysis of two virulent actinophages of Streptomyces flavovirens.</title>
        <authorList>
            <person name="Sharaf A."/>
            <person name="Marie E."/>
            <person name="ElBaz R."/>
            <person name="Elmaghraby I."/>
            <person name="Mercati F."/>
        </authorList>
    </citation>
    <scope>NUCLEOTIDE SEQUENCE [LARGE SCALE GENOMIC DNA]</scope>
</reference>
<proteinExistence type="predicted"/>
<keyword evidence="2" id="KW-1185">Reference proteome</keyword>
<dbReference type="KEGG" id="vg:26639389"/>
<evidence type="ECO:0000313" key="2">
    <source>
        <dbReference type="Proteomes" id="UP000202764"/>
    </source>
</evidence>
<dbReference type="EMBL" id="KT221034">
    <property type="protein sequence ID" value="ALF00175.1"/>
    <property type="molecule type" value="Genomic_DNA"/>
</dbReference>
<evidence type="ECO:0000313" key="1">
    <source>
        <dbReference type="EMBL" id="ALF00175.1"/>
    </source>
</evidence>
<dbReference type="RefSeq" id="YP_009213171.1">
    <property type="nucleotide sequence ID" value="NC_028952.1"/>
</dbReference>
<gene>
    <name evidence="1" type="ORF">SF3_440</name>
</gene>
<dbReference type="Proteomes" id="UP000202764">
    <property type="component" value="Segment"/>
</dbReference>
<organism evidence="1 2">
    <name type="scientific">Streptomyces phage SF3</name>
    <dbReference type="NCBI Taxonomy" id="1690818"/>
    <lineage>
        <taxon>Viruses</taxon>
        <taxon>Duplodnaviria</taxon>
        <taxon>Heunggongvirae</taxon>
        <taxon>Uroviricota</taxon>
        <taxon>Caudoviricetes</taxon>
        <taxon>Siftrevirus</taxon>
        <taxon>Siftrevirus SF3</taxon>
    </lineage>
</organism>
<dbReference type="GeneID" id="26639389"/>